<sequence length="320" mass="36642">MNISEIKVKLCGNDIISIINDFVKVDGLKIKDVEITEYINLKGEFKKIITVPFQVETELLGMQDNKLLLKLKKIKLMKLGIFKFIKAIALKLALKNLKDSGIASKSDCIEVDINKILEKLPFLKFNLNSISCENGFLDVRVEEIDFDFGRIGEKVEKVEEKEEDKEEIDIKNIKVHKVSDYYTEGRCYTKAMLPKKAQKYSDYIFIIPDILALIFRLLGDNRVDTKTKAAIIGSFTYITFPLDILPDKIPFIGRIDDMGVIFFVLNRIVNDVPIEVILENWQGKNEFVIVLKQAIEYLTKFTVAGNVDKVYAVIEDLVTE</sequence>
<dbReference type="Pfam" id="PF06803">
    <property type="entry name" value="DUF1232"/>
    <property type="match status" value="1"/>
</dbReference>
<keyword evidence="3" id="KW-1133">Transmembrane helix</keyword>
<gene>
    <name evidence="6" type="ORF">SAMN05443638_12513</name>
</gene>
<reference evidence="6 7" key="1">
    <citation type="submission" date="2016-11" db="EMBL/GenBank/DDBJ databases">
        <authorList>
            <person name="Jaros S."/>
            <person name="Januszkiewicz K."/>
            <person name="Wedrychowicz H."/>
        </authorList>
    </citation>
    <scope>NUCLEOTIDE SEQUENCE [LARGE SCALE GENOMIC DNA]</scope>
    <source>
        <strain evidence="6 7">DSM 2631</strain>
    </source>
</reference>
<evidence type="ECO:0000313" key="6">
    <source>
        <dbReference type="EMBL" id="SHF02119.1"/>
    </source>
</evidence>
<evidence type="ECO:0000256" key="1">
    <source>
        <dbReference type="ARBA" id="ARBA00004127"/>
    </source>
</evidence>
<evidence type="ECO:0000313" key="7">
    <source>
        <dbReference type="Proteomes" id="UP000184035"/>
    </source>
</evidence>
<dbReference type="GO" id="GO:0012505">
    <property type="term" value="C:endomembrane system"/>
    <property type="evidence" value="ECO:0007669"/>
    <property type="project" value="UniProtKB-SubCell"/>
</dbReference>
<keyword evidence="4" id="KW-0472">Membrane</keyword>
<comment type="subcellular location">
    <subcellularLocation>
        <location evidence="1">Endomembrane system</location>
        <topology evidence="1">Multi-pass membrane protein</topology>
    </subcellularLocation>
</comment>
<accession>A0A1M4Y8Z9</accession>
<keyword evidence="7" id="KW-1185">Reference proteome</keyword>
<evidence type="ECO:0000259" key="5">
    <source>
        <dbReference type="Pfam" id="PF06803"/>
    </source>
</evidence>
<dbReference type="EMBL" id="FQVM01000025">
    <property type="protein sequence ID" value="SHF02119.1"/>
    <property type="molecule type" value="Genomic_DNA"/>
</dbReference>
<dbReference type="AlphaFoldDB" id="A0A1M4Y8Z9"/>
<dbReference type="STRING" id="1533.SAMN05443638_12513"/>
<name>A0A1M4Y8Z9_9CLOT</name>
<dbReference type="InterPro" id="IPR010652">
    <property type="entry name" value="DUF1232"/>
</dbReference>
<dbReference type="OrthoDB" id="1930546at2"/>
<proteinExistence type="predicted"/>
<feature type="domain" description="DUF1232" evidence="5">
    <location>
        <begin position="227"/>
        <end position="263"/>
    </location>
</feature>
<evidence type="ECO:0000256" key="4">
    <source>
        <dbReference type="ARBA" id="ARBA00023136"/>
    </source>
</evidence>
<dbReference type="Proteomes" id="UP000184035">
    <property type="component" value="Unassembled WGS sequence"/>
</dbReference>
<organism evidence="6 7">
    <name type="scientific">Clostridium fallax</name>
    <dbReference type="NCBI Taxonomy" id="1533"/>
    <lineage>
        <taxon>Bacteria</taxon>
        <taxon>Bacillati</taxon>
        <taxon>Bacillota</taxon>
        <taxon>Clostridia</taxon>
        <taxon>Eubacteriales</taxon>
        <taxon>Clostridiaceae</taxon>
        <taxon>Clostridium</taxon>
    </lineage>
</organism>
<keyword evidence="2" id="KW-0812">Transmembrane</keyword>
<evidence type="ECO:0000256" key="2">
    <source>
        <dbReference type="ARBA" id="ARBA00022692"/>
    </source>
</evidence>
<protein>
    <submittedName>
        <fullName evidence="6">Uncharacterized membrane protein YkvA, DUF1232 family</fullName>
    </submittedName>
</protein>
<dbReference type="RefSeq" id="WP_072897107.1">
    <property type="nucleotide sequence ID" value="NZ_FQVM01000025.1"/>
</dbReference>
<evidence type="ECO:0000256" key="3">
    <source>
        <dbReference type="ARBA" id="ARBA00022989"/>
    </source>
</evidence>